<evidence type="ECO:0000256" key="2">
    <source>
        <dbReference type="ARBA" id="ARBA00008642"/>
    </source>
</evidence>
<evidence type="ECO:0000259" key="16">
    <source>
        <dbReference type="Pfam" id="PF08545"/>
    </source>
</evidence>
<dbReference type="Gene3D" id="3.40.47.10">
    <property type="match status" value="1"/>
</dbReference>
<comment type="catalytic activity">
    <reaction evidence="12">
        <text>malonyl-[ACP] + acetyl-CoA + H(+) = 3-oxobutanoyl-[ACP] + CO2 + CoA</text>
        <dbReference type="Rhea" id="RHEA:12080"/>
        <dbReference type="Rhea" id="RHEA-COMP:9623"/>
        <dbReference type="Rhea" id="RHEA-COMP:9625"/>
        <dbReference type="ChEBI" id="CHEBI:15378"/>
        <dbReference type="ChEBI" id="CHEBI:16526"/>
        <dbReference type="ChEBI" id="CHEBI:57287"/>
        <dbReference type="ChEBI" id="CHEBI:57288"/>
        <dbReference type="ChEBI" id="CHEBI:78449"/>
        <dbReference type="ChEBI" id="CHEBI:78450"/>
        <dbReference type="EC" id="2.3.1.180"/>
    </reaction>
    <physiologicalReaction direction="left-to-right" evidence="12">
        <dbReference type="Rhea" id="RHEA:12081"/>
    </physiologicalReaction>
</comment>
<dbReference type="Proteomes" id="UP000285503">
    <property type="component" value="Unassembled WGS sequence"/>
</dbReference>
<comment type="similarity">
    <text evidence="2 13">Belongs to the thiolase-like superfamily. FabH family.</text>
</comment>
<evidence type="ECO:0000256" key="14">
    <source>
        <dbReference type="SAM" id="Phobius"/>
    </source>
</evidence>
<evidence type="ECO:0000256" key="11">
    <source>
        <dbReference type="ARBA" id="ARBA00023315"/>
    </source>
</evidence>
<dbReference type="UniPathway" id="UPA00094"/>
<dbReference type="NCBIfam" id="NF006829">
    <property type="entry name" value="PRK09352.1"/>
    <property type="match status" value="1"/>
</dbReference>
<dbReference type="EMBL" id="FOUM01000022">
    <property type="protein sequence ID" value="SFN15619.1"/>
    <property type="molecule type" value="Genomic_DNA"/>
</dbReference>
<dbReference type="NCBIfam" id="TIGR00747">
    <property type="entry name" value="fabH"/>
    <property type="match status" value="1"/>
</dbReference>
<comment type="subcellular location">
    <subcellularLocation>
        <location evidence="13">Cytoplasm</location>
    </subcellularLocation>
</comment>
<evidence type="ECO:0000256" key="4">
    <source>
        <dbReference type="ARBA" id="ARBA00022490"/>
    </source>
</evidence>
<evidence type="ECO:0000313" key="21">
    <source>
        <dbReference type="EMBL" id="SFN15619.1"/>
    </source>
</evidence>
<feature type="active site" evidence="13">
    <location>
        <position position="286"/>
    </location>
</feature>
<dbReference type="SUPFAM" id="SSF53901">
    <property type="entry name" value="Thiolase-like"/>
    <property type="match status" value="1"/>
</dbReference>
<keyword evidence="6 13" id="KW-0808">Transferase</keyword>
<keyword evidence="8 13" id="KW-0443">Lipid metabolism</keyword>
<feature type="domain" description="Beta-ketoacyl-[acyl-carrier-protein] synthase III N-terminal" evidence="16">
    <location>
        <begin position="110"/>
        <end position="188"/>
    </location>
</feature>
<dbReference type="EC" id="2.3.1.180" evidence="3 13"/>
<dbReference type="RefSeq" id="WP_008640583.1">
    <property type="nucleotide sequence ID" value="NZ_CP045612.1"/>
</dbReference>
<reference evidence="19 24" key="2">
    <citation type="submission" date="2018-08" db="EMBL/GenBank/DDBJ databases">
        <title>A genome reference for cultivated species of the human gut microbiota.</title>
        <authorList>
            <person name="Zou Y."/>
            <person name="Xue W."/>
            <person name="Luo G."/>
        </authorList>
    </citation>
    <scope>NUCLEOTIDE SEQUENCE [LARGE SCALE GENOMIC DNA]</scope>
    <source>
        <strain evidence="19 24">AF46-11NS</strain>
    </source>
</reference>
<evidence type="ECO:0000313" key="22">
    <source>
        <dbReference type="Proteomes" id="UP000183040"/>
    </source>
</evidence>
<evidence type="ECO:0000256" key="5">
    <source>
        <dbReference type="ARBA" id="ARBA00022516"/>
    </source>
</evidence>
<proteinExistence type="inferred from homology"/>
<dbReference type="Proteomes" id="UP000487596">
    <property type="component" value="Unassembled WGS sequence"/>
</dbReference>
<dbReference type="AlphaFoldDB" id="A0A1H4DQH0"/>
<dbReference type="GO" id="GO:0006633">
    <property type="term" value="P:fatty acid biosynthetic process"/>
    <property type="evidence" value="ECO:0007669"/>
    <property type="project" value="UniProtKB-UniRule"/>
</dbReference>
<comment type="domain">
    <text evidence="13">The last Arg residue of the ACP-binding site is essential for the weak association between ACP/AcpP and FabH.</text>
</comment>
<dbReference type="PANTHER" id="PTHR34069">
    <property type="entry name" value="3-OXOACYL-[ACYL-CARRIER-PROTEIN] SYNTHASE 3"/>
    <property type="match status" value="1"/>
</dbReference>
<dbReference type="GO" id="GO:0004315">
    <property type="term" value="F:3-oxoacyl-[acyl-carrier-protein] synthase activity"/>
    <property type="evidence" value="ECO:0007669"/>
    <property type="project" value="InterPro"/>
</dbReference>
<dbReference type="CDD" id="cd00830">
    <property type="entry name" value="KAS_III"/>
    <property type="match status" value="1"/>
</dbReference>
<evidence type="ECO:0000313" key="25">
    <source>
        <dbReference type="Proteomes" id="UP000438288"/>
    </source>
</evidence>
<accession>A0A1H4DQH0</accession>
<evidence type="ECO:0000313" key="18">
    <source>
        <dbReference type="EMBL" id="KAB6341196.1"/>
    </source>
</evidence>
<dbReference type="HAMAP" id="MF_01815">
    <property type="entry name" value="FabH"/>
    <property type="match status" value="1"/>
</dbReference>
<dbReference type="InterPro" id="IPR004655">
    <property type="entry name" value="FabH"/>
</dbReference>
<sequence length="334" mass="37060">MENINAVITGVGGYVPDYILTNDEISKMVDTTDEWIMGRIGIKERRILKDEGLGTSYIARKAVKQLIKRTHTNPDDIDLVIVATTTPDYRLPSTASILCERLELKRAFAFDIQAVCSGFLYALETGANFIRSGNYKKVVVVGAEKMSSIINYTDRATCPIFGDGGAAVMLEPTTEDLGIMDAVLRTDGKGLPFLHIKAGGSVCTLSYYSLDNQMHYIYQEGRTVFKYAVSNMADACESIIARNHLSKDNIDWVIPHQANQRIITAVTQRLEVPAEKVMVNIERYGNTSAGTLPLCLWDFEDKLKKGDNLILTAFGAGFAWGAIYIKWGYDGKNR</sequence>
<evidence type="ECO:0000256" key="12">
    <source>
        <dbReference type="ARBA" id="ARBA00051096"/>
    </source>
</evidence>
<comment type="subunit">
    <text evidence="13">Homodimer.</text>
</comment>
<name>A0A1H4DQH0_9BACE</name>
<comment type="pathway">
    <text evidence="1 13">Lipid metabolism; fatty acid biosynthesis.</text>
</comment>
<keyword evidence="5 13" id="KW-0444">Lipid biosynthesis</keyword>
<feature type="active site" evidence="13">
    <location>
        <position position="256"/>
    </location>
</feature>
<dbReference type="InterPro" id="IPR013747">
    <property type="entry name" value="ACP_syn_III_C"/>
</dbReference>
<dbReference type="Proteomes" id="UP000183040">
    <property type="component" value="Unassembled WGS sequence"/>
</dbReference>
<evidence type="ECO:0000313" key="26">
    <source>
        <dbReference type="Proteomes" id="UP000487596"/>
    </source>
</evidence>
<dbReference type="InterPro" id="IPR016039">
    <property type="entry name" value="Thiolase-like"/>
</dbReference>
<dbReference type="FunFam" id="3.40.47.10:FF:000004">
    <property type="entry name" value="3-oxoacyl-[acyl-carrier-protein] synthase 3"/>
    <property type="match status" value="1"/>
</dbReference>
<feature type="region of interest" description="ACP-binding" evidence="13">
    <location>
        <begin position="257"/>
        <end position="261"/>
    </location>
</feature>
<dbReference type="GO" id="GO:0033818">
    <property type="term" value="F:beta-ketoacyl-acyl-carrier-protein synthase III activity"/>
    <property type="evidence" value="ECO:0007669"/>
    <property type="project" value="UniProtKB-UniRule"/>
</dbReference>
<feature type="transmembrane region" description="Helical" evidence="14">
    <location>
        <begin position="309"/>
        <end position="329"/>
    </location>
</feature>
<organism evidence="20 22">
    <name type="scientific">Bacteroides xylanisolvens</name>
    <dbReference type="NCBI Taxonomy" id="371601"/>
    <lineage>
        <taxon>Bacteria</taxon>
        <taxon>Pseudomonadati</taxon>
        <taxon>Bacteroidota</taxon>
        <taxon>Bacteroidia</taxon>
        <taxon>Bacteroidales</taxon>
        <taxon>Bacteroidaceae</taxon>
        <taxon>Bacteroides</taxon>
    </lineage>
</organism>
<gene>
    <name evidence="13" type="primary">fabH</name>
    <name evidence="19" type="ORF">DW075_13945</name>
    <name evidence="17" type="ORF">GA424_12495</name>
    <name evidence="18" type="ORF">GAZ43_03180</name>
    <name evidence="20" type="ORF">SAMN04487924_11270</name>
    <name evidence="21" type="ORF">SAMN05216250_12211</name>
</gene>
<keyword evidence="7 13" id="KW-0276">Fatty acid metabolism</keyword>
<evidence type="ECO:0000256" key="8">
    <source>
        <dbReference type="ARBA" id="ARBA00023098"/>
    </source>
</evidence>
<reference evidence="25 26" key="3">
    <citation type="journal article" date="2019" name="Nat. Med.">
        <title>A library of human gut bacterial isolates paired with longitudinal multiomics data enables mechanistic microbiome research.</title>
        <authorList>
            <person name="Poyet M."/>
            <person name="Groussin M."/>
            <person name="Gibbons S.M."/>
            <person name="Avila-Pacheco J."/>
            <person name="Jiang X."/>
            <person name="Kearney S.M."/>
            <person name="Perrotta A.R."/>
            <person name="Berdy B."/>
            <person name="Zhao S."/>
            <person name="Lieberman T.D."/>
            <person name="Swanson P.K."/>
            <person name="Smith M."/>
            <person name="Roesemann S."/>
            <person name="Alexander J.E."/>
            <person name="Rich S.A."/>
            <person name="Livny J."/>
            <person name="Vlamakis H."/>
            <person name="Clish C."/>
            <person name="Bullock K."/>
            <person name="Deik A."/>
            <person name="Scott J."/>
            <person name="Pierce K.A."/>
            <person name="Xavier R.J."/>
            <person name="Alm E.J."/>
        </authorList>
    </citation>
    <scope>NUCLEOTIDE SEQUENCE [LARGE SCALE GENOMIC DNA]</scope>
    <source>
        <strain evidence="18 25">BIOML-A16</strain>
        <strain evidence="17 26">BIOML-A62</strain>
    </source>
</reference>
<evidence type="ECO:0000256" key="10">
    <source>
        <dbReference type="ARBA" id="ARBA00023268"/>
    </source>
</evidence>
<dbReference type="EMBL" id="FNRP01000012">
    <property type="protein sequence ID" value="SEA74877.1"/>
    <property type="molecule type" value="Genomic_DNA"/>
</dbReference>
<dbReference type="Pfam" id="PF08541">
    <property type="entry name" value="ACP_syn_III_C"/>
    <property type="match status" value="1"/>
</dbReference>
<dbReference type="InterPro" id="IPR013751">
    <property type="entry name" value="ACP_syn_III_N"/>
</dbReference>
<keyword evidence="14" id="KW-1133">Transmembrane helix</keyword>
<evidence type="ECO:0000313" key="24">
    <source>
        <dbReference type="Proteomes" id="UP000285503"/>
    </source>
</evidence>
<feature type="active site" evidence="13">
    <location>
        <position position="116"/>
    </location>
</feature>
<evidence type="ECO:0000313" key="20">
    <source>
        <dbReference type="EMBL" id="SEA74877.1"/>
    </source>
</evidence>
<evidence type="ECO:0000256" key="7">
    <source>
        <dbReference type="ARBA" id="ARBA00022832"/>
    </source>
</evidence>
<keyword evidence="11 13" id="KW-0012">Acyltransferase</keyword>
<keyword evidence="14" id="KW-0472">Membrane</keyword>
<evidence type="ECO:0000259" key="15">
    <source>
        <dbReference type="Pfam" id="PF08541"/>
    </source>
</evidence>
<dbReference type="Pfam" id="PF08545">
    <property type="entry name" value="ACP_syn_III"/>
    <property type="match status" value="1"/>
</dbReference>
<evidence type="ECO:0000256" key="6">
    <source>
        <dbReference type="ARBA" id="ARBA00022679"/>
    </source>
</evidence>
<dbReference type="Proteomes" id="UP000183766">
    <property type="component" value="Unassembled WGS sequence"/>
</dbReference>
<dbReference type="PANTHER" id="PTHR34069:SF2">
    <property type="entry name" value="BETA-KETOACYL-[ACYL-CARRIER-PROTEIN] SYNTHASE III"/>
    <property type="match status" value="1"/>
</dbReference>
<evidence type="ECO:0000256" key="13">
    <source>
        <dbReference type="HAMAP-Rule" id="MF_01815"/>
    </source>
</evidence>
<dbReference type="GO" id="GO:0005737">
    <property type="term" value="C:cytoplasm"/>
    <property type="evidence" value="ECO:0007669"/>
    <property type="project" value="UniProtKB-SubCell"/>
</dbReference>
<evidence type="ECO:0000256" key="9">
    <source>
        <dbReference type="ARBA" id="ARBA00023160"/>
    </source>
</evidence>
<evidence type="ECO:0000256" key="3">
    <source>
        <dbReference type="ARBA" id="ARBA00012333"/>
    </source>
</evidence>
<evidence type="ECO:0000256" key="1">
    <source>
        <dbReference type="ARBA" id="ARBA00005194"/>
    </source>
</evidence>
<reference evidence="22 23" key="1">
    <citation type="submission" date="2016-10" db="EMBL/GenBank/DDBJ databases">
        <authorList>
            <person name="de Groot N.N."/>
        </authorList>
    </citation>
    <scope>NUCLEOTIDE SEQUENCE [LARGE SCALE GENOMIC DNA]</scope>
    <source>
        <strain evidence="21 23">NLAE-zl-C202</strain>
        <strain evidence="20 22">NLAE-zl-G339</strain>
    </source>
</reference>
<protein>
    <recommendedName>
        <fullName evidence="3 13">Beta-ketoacyl-[acyl-carrier-protein] synthase III</fullName>
        <shortName evidence="13">Beta-ketoacyl-ACP synthase III</shortName>
        <shortName evidence="13">KAS III</shortName>
        <ecNumber evidence="3 13">2.3.1.180</ecNumber>
    </recommendedName>
    <alternativeName>
        <fullName evidence="13">3-oxoacyl-[acyl-carrier-protein] synthase 3</fullName>
    </alternativeName>
    <alternativeName>
        <fullName evidence="13">3-oxoacyl-[acyl-carrier-protein] synthase III</fullName>
    </alternativeName>
</protein>
<dbReference type="Proteomes" id="UP000438288">
    <property type="component" value="Unassembled WGS sequence"/>
</dbReference>
<keyword evidence="4 13" id="KW-0963">Cytoplasm</keyword>
<comment type="function">
    <text evidence="13">Catalyzes the condensation reaction of fatty acid synthesis by the addition to an acyl acceptor of two carbons from malonyl-ACP. Catalyzes the first condensation reaction which initiates fatty acid synthesis and may therefore play a role in governing the total rate of fatty acid production. Possesses both acetoacetyl-ACP synthase and acetyl transacylase activities. Its substrate specificity determines the biosynthesis of branched-chain and/or straight-chain of fatty acids.</text>
</comment>
<evidence type="ECO:0000313" key="19">
    <source>
        <dbReference type="EMBL" id="RHK25249.1"/>
    </source>
</evidence>
<keyword evidence="14" id="KW-0812">Transmembrane</keyword>
<evidence type="ECO:0000313" key="23">
    <source>
        <dbReference type="Proteomes" id="UP000183766"/>
    </source>
</evidence>
<dbReference type="EMBL" id="QRNE01000075">
    <property type="protein sequence ID" value="RHK25249.1"/>
    <property type="molecule type" value="Genomic_DNA"/>
</dbReference>
<feature type="domain" description="Beta-ketoacyl-[acyl-carrier-protein] synthase III C-terminal" evidence="15">
    <location>
        <begin position="241"/>
        <end position="327"/>
    </location>
</feature>
<dbReference type="EMBL" id="WDCP01000004">
    <property type="protein sequence ID" value="KAB6341196.1"/>
    <property type="molecule type" value="Genomic_DNA"/>
</dbReference>
<dbReference type="EMBL" id="WDEH01000019">
    <property type="protein sequence ID" value="KAB6137741.1"/>
    <property type="molecule type" value="Genomic_DNA"/>
</dbReference>
<evidence type="ECO:0000313" key="17">
    <source>
        <dbReference type="EMBL" id="KAB6137741.1"/>
    </source>
</evidence>
<keyword evidence="9 13" id="KW-0275">Fatty acid biosynthesis</keyword>
<keyword evidence="10 13" id="KW-0511">Multifunctional enzyme</keyword>
<dbReference type="GO" id="GO:0044550">
    <property type="term" value="P:secondary metabolite biosynthetic process"/>
    <property type="evidence" value="ECO:0007669"/>
    <property type="project" value="TreeGrafter"/>
</dbReference>